<proteinExistence type="predicted"/>
<accession>A0ABR1JBK3</accession>
<evidence type="ECO:0000313" key="3">
    <source>
        <dbReference type="Proteomes" id="UP001498398"/>
    </source>
</evidence>
<dbReference type="EMBL" id="JBANRG010000020">
    <property type="protein sequence ID" value="KAK7457109.1"/>
    <property type="molecule type" value="Genomic_DNA"/>
</dbReference>
<keyword evidence="3" id="KW-1185">Reference proteome</keyword>
<gene>
    <name evidence="2" type="ORF">VKT23_010410</name>
</gene>
<evidence type="ECO:0000256" key="1">
    <source>
        <dbReference type="SAM" id="MobiDB-lite"/>
    </source>
</evidence>
<dbReference type="Proteomes" id="UP001498398">
    <property type="component" value="Unassembled WGS sequence"/>
</dbReference>
<protein>
    <submittedName>
        <fullName evidence="2">Uncharacterized protein</fullName>
    </submittedName>
</protein>
<feature type="compositionally biased region" description="Polar residues" evidence="1">
    <location>
        <begin position="368"/>
        <end position="382"/>
    </location>
</feature>
<feature type="region of interest" description="Disordered" evidence="1">
    <location>
        <begin position="72"/>
        <end position="95"/>
    </location>
</feature>
<evidence type="ECO:0000313" key="2">
    <source>
        <dbReference type="EMBL" id="KAK7457109.1"/>
    </source>
</evidence>
<feature type="compositionally biased region" description="Low complexity" evidence="1">
    <location>
        <begin position="146"/>
        <end position="169"/>
    </location>
</feature>
<name>A0ABR1JBK3_9AGAR</name>
<feature type="region of interest" description="Disordered" evidence="1">
    <location>
        <begin position="133"/>
        <end position="170"/>
    </location>
</feature>
<sequence>MSTRIPPANLQELNVLWNADPARRLPTLLSRRRWAEARNLDVNLVHRWWRDKRFKARKNKLSVSDTETYDIPVGIPPAVDPDNQAQPSDTKVKAEDQPIVIKTEPIPITLRDAPYTRTRARIARALDIERVPEEITRVSSPPSSPPSLFDRPLSPDTSPPSSQDPNTPSKCAYTHPNDENIDIYQLSLPEPKFHDVQVEDSQQVCTLGADGIDGFVCQMCSADCPDPSQDKIEDVEMKDFEALYTQLTGGVFSSDVPDSDSTISWHLSAIPFDSRSPDMLSPTHCYAPDSRLTFPFQNCSSSIYDLMPSHFPSIFTLDGCEFTCNGYLLRECDSPEDIVMTQAPFTFYELAGEPFDYLPSLDAHVQDETPSSTIDSPATTPESDAGTLVTDDDVSATSTVLLSEATTPRNLEDDTVIVKNELDDDDTILSAELRD</sequence>
<feature type="region of interest" description="Disordered" evidence="1">
    <location>
        <begin position="366"/>
        <end position="391"/>
    </location>
</feature>
<reference evidence="2 3" key="1">
    <citation type="submission" date="2024-01" db="EMBL/GenBank/DDBJ databases">
        <title>A draft genome for the cacao thread blight pathogen Marasmiellus scandens.</title>
        <authorList>
            <person name="Baruah I.K."/>
            <person name="Leung J."/>
            <person name="Bukari Y."/>
            <person name="Amoako-Attah I."/>
            <person name="Meinhardt L.W."/>
            <person name="Bailey B.A."/>
            <person name="Cohen S.P."/>
        </authorList>
    </citation>
    <scope>NUCLEOTIDE SEQUENCE [LARGE SCALE GENOMIC DNA]</scope>
    <source>
        <strain evidence="2 3">GH-19</strain>
    </source>
</reference>
<organism evidence="2 3">
    <name type="scientific">Marasmiellus scandens</name>
    <dbReference type="NCBI Taxonomy" id="2682957"/>
    <lineage>
        <taxon>Eukaryota</taxon>
        <taxon>Fungi</taxon>
        <taxon>Dikarya</taxon>
        <taxon>Basidiomycota</taxon>
        <taxon>Agaricomycotina</taxon>
        <taxon>Agaricomycetes</taxon>
        <taxon>Agaricomycetidae</taxon>
        <taxon>Agaricales</taxon>
        <taxon>Marasmiineae</taxon>
        <taxon>Omphalotaceae</taxon>
        <taxon>Marasmiellus</taxon>
    </lineage>
</organism>
<comment type="caution">
    <text evidence="2">The sequence shown here is derived from an EMBL/GenBank/DDBJ whole genome shotgun (WGS) entry which is preliminary data.</text>
</comment>